<sequence>MNRSHYVPQNGFPPSPYNPQQSYGAAPQPSSQMQGMAHHPSTMTPPGYGNPPPGMGESPIQPSLSPSTMWTTANFTNGPIIEDLCAPPPPPMGMFSVSPPMNAFPPGMTMGPMHPGAMPQLQAVYGGIGMRHHPGSYAAPGMLPHAPPGQGAMQGGIPSTRILGTYPPYTGQQHGYAYPPRPMDPNMNMNGMLGRPRLETGFHNPVPSSAPPAGNAAVGMGHVGSPHMEGSPGGDGMPPLTPVEEALREFLSTDLGNLGRHGS</sequence>
<name>A0AAN6PQW3_9PEZI</name>
<feature type="region of interest" description="Disordered" evidence="1">
    <location>
        <begin position="1"/>
        <end position="71"/>
    </location>
</feature>
<evidence type="ECO:0000313" key="2">
    <source>
        <dbReference type="EMBL" id="KAK4096300.1"/>
    </source>
</evidence>
<reference evidence="2" key="1">
    <citation type="journal article" date="2023" name="Mol. Phylogenet. Evol.">
        <title>Genome-scale phylogeny and comparative genomics of the fungal order Sordariales.</title>
        <authorList>
            <person name="Hensen N."/>
            <person name="Bonometti L."/>
            <person name="Westerberg I."/>
            <person name="Brannstrom I.O."/>
            <person name="Guillou S."/>
            <person name="Cros-Aarteil S."/>
            <person name="Calhoun S."/>
            <person name="Haridas S."/>
            <person name="Kuo A."/>
            <person name="Mondo S."/>
            <person name="Pangilinan J."/>
            <person name="Riley R."/>
            <person name="LaButti K."/>
            <person name="Andreopoulos B."/>
            <person name="Lipzen A."/>
            <person name="Chen C."/>
            <person name="Yan M."/>
            <person name="Daum C."/>
            <person name="Ng V."/>
            <person name="Clum A."/>
            <person name="Steindorff A."/>
            <person name="Ohm R.A."/>
            <person name="Martin F."/>
            <person name="Silar P."/>
            <person name="Natvig D.O."/>
            <person name="Lalanne C."/>
            <person name="Gautier V."/>
            <person name="Ament-Velasquez S.L."/>
            <person name="Kruys A."/>
            <person name="Hutchinson M.I."/>
            <person name="Powell A.J."/>
            <person name="Barry K."/>
            <person name="Miller A.N."/>
            <person name="Grigoriev I.V."/>
            <person name="Debuchy R."/>
            <person name="Gladieux P."/>
            <person name="Hiltunen Thoren M."/>
            <person name="Johannesson H."/>
        </authorList>
    </citation>
    <scope>NUCLEOTIDE SEQUENCE</scope>
    <source>
        <strain evidence="2">CBS 757.83</strain>
    </source>
</reference>
<gene>
    <name evidence="2" type="ORF">N658DRAFT_501734</name>
</gene>
<feature type="compositionally biased region" description="Polar residues" evidence="1">
    <location>
        <begin position="18"/>
        <end position="34"/>
    </location>
</feature>
<organism evidence="2 3">
    <name type="scientific">Parathielavia hyrcaniae</name>
    <dbReference type="NCBI Taxonomy" id="113614"/>
    <lineage>
        <taxon>Eukaryota</taxon>
        <taxon>Fungi</taxon>
        <taxon>Dikarya</taxon>
        <taxon>Ascomycota</taxon>
        <taxon>Pezizomycotina</taxon>
        <taxon>Sordariomycetes</taxon>
        <taxon>Sordariomycetidae</taxon>
        <taxon>Sordariales</taxon>
        <taxon>Chaetomiaceae</taxon>
        <taxon>Parathielavia</taxon>
    </lineage>
</organism>
<evidence type="ECO:0000313" key="3">
    <source>
        <dbReference type="Proteomes" id="UP001305647"/>
    </source>
</evidence>
<protein>
    <submittedName>
        <fullName evidence="2">Uncharacterized protein</fullName>
    </submittedName>
</protein>
<proteinExistence type="predicted"/>
<dbReference type="EMBL" id="MU863722">
    <property type="protein sequence ID" value="KAK4096300.1"/>
    <property type="molecule type" value="Genomic_DNA"/>
</dbReference>
<keyword evidence="3" id="KW-1185">Reference proteome</keyword>
<feature type="compositionally biased region" description="Polar residues" evidence="1">
    <location>
        <begin position="60"/>
        <end position="71"/>
    </location>
</feature>
<comment type="caution">
    <text evidence="2">The sequence shown here is derived from an EMBL/GenBank/DDBJ whole genome shotgun (WGS) entry which is preliminary data.</text>
</comment>
<dbReference type="Proteomes" id="UP001305647">
    <property type="component" value="Unassembled WGS sequence"/>
</dbReference>
<accession>A0AAN6PQW3</accession>
<reference evidence="2" key="2">
    <citation type="submission" date="2023-05" db="EMBL/GenBank/DDBJ databases">
        <authorList>
            <consortium name="Lawrence Berkeley National Laboratory"/>
            <person name="Steindorff A."/>
            <person name="Hensen N."/>
            <person name="Bonometti L."/>
            <person name="Westerberg I."/>
            <person name="Brannstrom I.O."/>
            <person name="Guillou S."/>
            <person name="Cros-Aarteil S."/>
            <person name="Calhoun S."/>
            <person name="Haridas S."/>
            <person name="Kuo A."/>
            <person name="Mondo S."/>
            <person name="Pangilinan J."/>
            <person name="Riley R."/>
            <person name="Labutti K."/>
            <person name="Andreopoulos B."/>
            <person name="Lipzen A."/>
            <person name="Chen C."/>
            <person name="Yanf M."/>
            <person name="Daum C."/>
            <person name="Ng V."/>
            <person name="Clum A."/>
            <person name="Ohm R."/>
            <person name="Martin F."/>
            <person name="Silar P."/>
            <person name="Natvig D."/>
            <person name="Lalanne C."/>
            <person name="Gautier V."/>
            <person name="Ament-Velasquez S.L."/>
            <person name="Kruys A."/>
            <person name="Hutchinson M.I."/>
            <person name="Powell A.J."/>
            <person name="Barry K."/>
            <person name="Miller A.N."/>
            <person name="Grigoriev I.V."/>
            <person name="Debuchy R."/>
            <person name="Gladieux P."/>
            <person name="Thoren M.H."/>
            <person name="Johannesson H."/>
        </authorList>
    </citation>
    <scope>NUCLEOTIDE SEQUENCE</scope>
    <source>
        <strain evidence="2">CBS 757.83</strain>
    </source>
</reference>
<dbReference type="AlphaFoldDB" id="A0AAN6PQW3"/>
<evidence type="ECO:0000256" key="1">
    <source>
        <dbReference type="SAM" id="MobiDB-lite"/>
    </source>
</evidence>